<feature type="region of interest" description="Disordered" evidence="1">
    <location>
        <begin position="1"/>
        <end position="176"/>
    </location>
</feature>
<protein>
    <submittedName>
        <fullName evidence="3">Uncharacterized protein DUF3352</fullName>
    </submittedName>
</protein>
<keyword evidence="2" id="KW-0812">Transmembrane</keyword>
<dbReference type="Pfam" id="PF11832">
    <property type="entry name" value="DUF3352"/>
    <property type="match status" value="2"/>
</dbReference>
<gene>
    <name evidence="3" type="ORF">EV643_10589</name>
</gene>
<accession>A0A4R6KIZ0</accession>
<keyword evidence="4" id="KW-1185">Reference proteome</keyword>
<keyword evidence="2" id="KW-0472">Membrane</keyword>
<dbReference type="OrthoDB" id="5241887at2"/>
<proteinExistence type="predicted"/>
<feature type="transmembrane region" description="Helical" evidence="2">
    <location>
        <begin position="183"/>
        <end position="205"/>
    </location>
</feature>
<feature type="compositionally biased region" description="Low complexity" evidence="1">
    <location>
        <begin position="54"/>
        <end position="81"/>
    </location>
</feature>
<sequence length="655" mass="68047">MSDQTNPPVNPRHPGAAGGPQPGQYPTPGSGAQGNQQGPYSAPQQQPQQPPYGGPQQRPGQYAGPQGGQPQYGPQGQPQRGPQGGQPPYGPPQHGPQGGQPQHGPQGGQPQYGPQGGQPQRPQGGQPQYGAQGGPAQYGQSGAQQFGQPGQAQYGQGGQPPFGPQYGQAQQWQPEPKKKRGKLIPLVAIVAVLAVISGGAVFAYARLNGGGDQPAAVLPGNSIAYARIDLNPSAGQKVAAIRFMLKFPSAKENLGLTSDNDDLRQKLFELIKRESGDDLADVDFATDIEPWLGDRAGAAAVPAADGDDEPDAVVAVQVKDQGKATAGLDKLFAEAEDKPGRAFTEGYVILGENQSVVDAAVSAAKNSPLSENSKFDADMSALGEQGFASVWADTKGLAELSGRSLTDEQRSALPGGSMAAALRFDASYVELKGVVNADQSVKVSSSDAGDLIAQLPDTTAGALALSDGENLVSTMWSQLEKNSGGLDLKELTANFADEYGLAIPDDVKPLLGKNVAVAIDKDDSDGPKIAARMETDVAKAEGVVDKVTSLLRDRSSANIPIEKAKDDDTLVVATDQGYAEQVLKGGNLGDTENFKQAIPDRKGAVMVGYVDFEAAGGLSEDFSSNKDAAALRSAGYTIRVTGDGEADFTFRVVAK</sequence>
<evidence type="ECO:0000256" key="1">
    <source>
        <dbReference type="SAM" id="MobiDB-lite"/>
    </source>
</evidence>
<evidence type="ECO:0000313" key="3">
    <source>
        <dbReference type="EMBL" id="TDO49861.1"/>
    </source>
</evidence>
<organism evidence="3 4">
    <name type="scientific">Kribbella caucasensis</name>
    <dbReference type="NCBI Taxonomy" id="2512215"/>
    <lineage>
        <taxon>Bacteria</taxon>
        <taxon>Bacillati</taxon>
        <taxon>Actinomycetota</taxon>
        <taxon>Actinomycetes</taxon>
        <taxon>Propionibacteriales</taxon>
        <taxon>Kribbellaceae</taxon>
        <taxon>Kribbella</taxon>
    </lineage>
</organism>
<feature type="compositionally biased region" description="Low complexity" evidence="1">
    <location>
        <begin position="99"/>
        <end position="154"/>
    </location>
</feature>
<keyword evidence="2" id="KW-1133">Transmembrane helix</keyword>
<dbReference type="AlphaFoldDB" id="A0A4R6KIZ0"/>
<comment type="caution">
    <text evidence="3">The sequence shown here is derived from an EMBL/GenBank/DDBJ whole genome shotgun (WGS) entry which is preliminary data.</text>
</comment>
<dbReference type="Proteomes" id="UP000295388">
    <property type="component" value="Unassembled WGS sequence"/>
</dbReference>
<dbReference type="InterPro" id="IPR021787">
    <property type="entry name" value="DUF3352"/>
</dbReference>
<feature type="compositionally biased region" description="Low complexity" evidence="1">
    <location>
        <begin position="22"/>
        <end position="47"/>
    </location>
</feature>
<name>A0A4R6KIZ0_9ACTN</name>
<dbReference type="EMBL" id="SNWQ01000005">
    <property type="protein sequence ID" value="TDO49861.1"/>
    <property type="molecule type" value="Genomic_DNA"/>
</dbReference>
<evidence type="ECO:0000256" key="2">
    <source>
        <dbReference type="SAM" id="Phobius"/>
    </source>
</evidence>
<evidence type="ECO:0000313" key="4">
    <source>
        <dbReference type="Proteomes" id="UP000295388"/>
    </source>
</evidence>
<reference evidence="3 4" key="1">
    <citation type="submission" date="2019-03" db="EMBL/GenBank/DDBJ databases">
        <title>Genomic Encyclopedia of Type Strains, Phase III (KMG-III): the genomes of soil and plant-associated and newly described type strains.</title>
        <authorList>
            <person name="Whitman W."/>
        </authorList>
    </citation>
    <scope>NUCLEOTIDE SEQUENCE [LARGE SCALE GENOMIC DNA]</scope>
    <source>
        <strain evidence="3 4">VKM Ac-2527</strain>
    </source>
</reference>
<dbReference type="RefSeq" id="WP_133800146.1">
    <property type="nucleotide sequence ID" value="NZ_SNWQ01000005.1"/>
</dbReference>